<evidence type="ECO:0000256" key="1">
    <source>
        <dbReference type="SAM" id="Coils"/>
    </source>
</evidence>
<dbReference type="AlphaFoldDB" id="A0A8X6VXX9"/>
<sequence>MKCNYLQAKLNKRNKEYNLLQKQLAEYKKIPQKRSTEFLPTNEPYKGLADLNENNFTHLDYHHLDIATKLQPKKILKERNRETVNPYNLLSRAKKQEMNEERKDKAKETKRQIEKLVGEPEYSDTTYLHLHNLGMSGLCTRDSAHKTFGPTDLTVRYSVCIRRVFGGIEPRPSGLESDALNQWSPNFF</sequence>
<organism evidence="2 3">
    <name type="scientific">Trichonephila clavipes</name>
    <name type="common">Golden silk orbweaver</name>
    <name type="synonym">Nephila clavipes</name>
    <dbReference type="NCBI Taxonomy" id="2585209"/>
    <lineage>
        <taxon>Eukaryota</taxon>
        <taxon>Metazoa</taxon>
        <taxon>Ecdysozoa</taxon>
        <taxon>Arthropoda</taxon>
        <taxon>Chelicerata</taxon>
        <taxon>Arachnida</taxon>
        <taxon>Araneae</taxon>
        <taxon>Araneomorphae</taxon>
        <taxon>Entelegynae</taxon>
        <taxon>Araneoidea</taxon>
        <taxon>Nephilidae</taxon>
        <taxon>Trichonephila</taxon>
    </lineage>
</organism>
<keyword evidence="1" id="KW-0175">Coiled coil</keyword>
<proteinExistence type="predicted"/>
<evidence type="ECO:0000313" key="3">
    <source>
        <dbReference type="Proteomes" id="UP000887159"/>
    </source>
</evidence>
<protein>
    <submittedName>
        <fullName evidence="2">Uncharacterized protein</fullName>
    </submittedName>
</protein>
<name>A0A8X6VXX9_TRICX</name>
<dbReference type="Proteomes" id="UP000887159">
    <property type="component" value="Unassembled WGS sequence"/>
</dbReference>
<feature type="coiled-coil region" evidence="1">
    <location>
        <begin position="92"/>
        <end position="119"/>
    </location>
</feature>
<dbReference type="EMBL" id="BMAU01021369">
    <property type="protein sequence ID" value="GFY24386.1"/>
    <property type="molecule type" value="Genomic_DNA"/>
</dbReference>
<reference evidence="2" key="1">
    <citation type="submission" date="2020-08" db="EMBL/GenBank/DDBJ databases">
        <title>Multicomponent nature underlies the extraordinary mechanical properties of spider dragline silk.</title>
        <authorList>
            <person name="Kono N."/>
            <person name="Nakamura H."/>
            <person name="Mori M."/>
            <person name="Yoshida Y."/>
            <person name="Ohtoshi R."/>
            <person name="Malay A.D."/>
            <person name="Moran D.A.P."/>
            <person name="Tomita M."/>
            <person name="Numata K."/>
            <person name="Arakawa K."/>
        </authorList>
    </citation>
    <scope>NUCLEOTIDE SEQUENCE</scope>
</reference>
<evidence type="ECO:0000313" key="2">
    <source>
        <dbReference type="EMBL" id="GFY24386.1"/>
    </source>
</evidence>
<keyword evidence="3" id="KW-1185">Reference proteome</keyword>
<gene>
    <name evidence="2" type="ORF">TNCV_1014341</name>
</gene>
<comment type="caution">
    <text evidence="2">The sequence shown here is derived from an EMBL/GenBank/DDBJ whole genome shotgun (WGS) entry which is preliminary data.</text>
</comment>
<accession>A0A8X6VXX9</accession>